<comment type="subcellular location">
    <subcellularLocation>
        <location evidence="1">Membrane</location>
        <topology evidence="1">Multi-pass membrane protein</topology>
    </subcellularLocation>
</comment>
<evidence type="ECO:0000259" key="10">
    <source>
        <dbReference type="PROSITE" id="PS50262"/>
    </source>
</evidence>
<organism evidence="12 13">
    <name type="scientific">Didymodactylos carnosus</name>
    <dbReference type="NCBI Taxonomy" id="1234261"/>
    <lineage>
        <taxon>Eukaryota</taxon>
        <taxon>Metazoa</taxon>
        <taxon>Spiralia</taxon>
        <taxon>Gnathifera</taxon>
        <taxon>Rotifera</taxon>
        <taxon>Eurotatoria</taxon>
        <taxon>Bdelloidea</taxon>
        <taxon>Philodinida</taxon>
        <taxon>Philodinidae</taxon>
        <taxon>Didymodactylos</taxon>
    </lineage>
</organism>
<proteinExistence type="inferred from homology"/>
<keyword evidence="5 9" id="KW-0472">Membrane</keyword>
<dbReference type="SMART" id="SM01381">
    <property type="entry name" value="7TM_GPCR_Srsx"/>
    <property type="match status" value="1"/>
</dbReference>
<evidence type="ECO:0000256" key="3">
    <source>
        <dbReference type="ARBA" id="ARBA00022989"/>
    </source>
</evidence>
<evidence type="ECO:0000256" key="2">
    <source>
        <dbReference type="ARBA" id="ARBA00022692"/>
    </source>
</evidence>
<dbReference type="GO" id="GO:0016020">
    <property type="term" value="C:membrane"/>
    <property type="evidence" value="ECO:0007669"/>
    <property type="project" value="UniProtKB-SubCell"/>
</dbReference>
<feature type="domain" description="G-protein coupled receptors family 1 profile" evidence="10">
    <location>
        <begin position="59"/>
        <end position="440"/>
    </location>
</feature>
<evidence type="ECO:0000256" key="4">
    <source>
        <dbReference type="ARBA" id="ARBA00023040"/>
    </source>
</evidence>
<protein>
    <recommendedName>
        <fullName evidence="10">G-protein coupled receptors family 1 profile domain-containing protein</fullName>
    </recommendedName>
</protein>
<keyword evidence="4 8" id="KW-0297">G-protein coupled receptor</keyword>
<keyword evidence="3 9" id="KW-1133">Transmembrane helix</keyword>
<evidence type="ECO:0000256" key="8">
    <source>
        <dbReference type="RuleBase" id="RU000688"/>
    </source>
</evidence>
<evidence type="ECO:0000256" key="9">
    <source>
        <dbReference type="SAM" id="Phobius"/>
    </source>
</evidence>
<keyword evidence="6 8" id="KW-0675">Receptor</keyword>
<dbReference type="Proteomes" id="UP000682733">
    <property type="component" value="Unassembled WGS sequence"/>
</dbReference>
<dbReference type="Pfam" id="PF00001">
    <property type="entry name" value="7tm_1"/>
    <property type="match status" value="1"/>
</dbReference>
<dbReference type="SUPFAM" id="SSF81321">
    <property type="entry name" value="Family A G protein-coupled receptor-like"/>
    <property type="match status" value="1"/>
</dbReference>
<dbReference type="PRINTS" id="PR00237">
    <property type="entry name" value="GPCRRHODOPSN"/>
</dbReference>
<dbReference type="AlphaFoldDB" id="A0A8S2I4H3"/>
<feature type="transmembrane region" description="Helical" evidence="9">
    <location>
        <begin position="162"/>
        <end position="185"/>
    </location>
</feature>
<evidence type="ECO:0000256" key="7">
    <source>
        <dbReference type="ARBA" id="ARBA00023224"/>
    </source>
</evidence>
<dbReference type="GO" id="GO:0004930">
    <property type="term" value="F:G protein-coupled receptor activity"/>
    <property type="evidence" value="ECO:0007669"/>
    <property type="project" value="UniProtKB-KW"/>
</dbReference>
<feature type="transmembrane region" description="Helical" evidence="9">
    <location>
        <begin position="125"/>
        <end position="150"/>
    </location>
</feature>
<dbReference type="PROSITE" id="PS50262">
    <property type="entry name" value="G_PROTEIN_RECEP_F1_2"/>
    <property type="match status" value="1"/>
</dbReference>
<keyword evidence="7 8" id="KW-0807">Transducer</keyword>
<evidence type="ECO:0000313" key="11">
    <source>
        <dbReference type="EMBL" id="CAF0942032.1"/>
    </source>
</evidence>
<dbReference type="InterPro" id="IPR017452">
    <property type="entry name" value="GPCR_Rhodpsn_7TM"/>
</dbReference>
<dbReference type="InterPro" id="IPR000276">
    <property type="entry name" value="GPCR_Rhodpsn"/>
</dbReference>
<dbReference type="PANTHER" id="PTHR24243:SF208">
    <property type="entry name" value="PYROKININ-1 RECEPTOR"/>
    <property type="match status" value="1"/>
</dbReference>
<feature type="transmembrane region" description="Helical" evidence="9">
    <location>
        <begin position="39"/>
        <end position="69"/>
    </location>
</feature>
<dbReference type="CDD" id="cd00637">
    <property type="entry name" value="7tm_classA_rhodopsin-like"/>
    <property type="match status" value="1"/>
</dbReference>
<dbReference type="Proteomes" id="UP000677228">
    <property type="component" value="Unassembled WGS sequence"/>
</dbReference>
<keyword evidence="2 8" id="KW-0812">Transmembrane</keyword>
<feature type="transmembrane region" description="Helical" evidence="9">
    <location>
        <begin position="385"/>
        <end position="406"/>
    </location>
</feature>
<reference evidence="12" key="1">
    <citation type="submission" date="2021-02" db="EMBL/GenBank/DDBJ databases">
        <authorList>
            <person name="Nowell W R."/>
        </authorList>
    </citation>
    <scope>NUCLEOTIDE SEQUENCE</scope>
</reference>
<evidence type="ECO:0000256" key="5">
    <source>
        <dbReference type="ARBA" id="ARBA00023136"/>
    </source>
</evidence>
<evidence type="ECO:0000256" key="6">
    <source>
        <dbReference type="ARBA" id="ARBA00023170"/>
    </source>
</evidence>
<evidence type="ECO:0000256" key="1">
    <source>
        <dbReference type="ARBA" id="ARBA00004141"/>
    </source>
</evidence>
<evidence type="ECO:0000313" key="12">
    <source>
        <dbReference type="EMBL" id="CAF3717039.1"/>
    </source>
</evidence>
<dbReference type="EMBL" id="CAJNOK010004573">
    <property type="protein sequence ID" value="CAF0942032.1"/>
    <property type="molecule type" value="Genomic_DNA"/>
</dbReference>
<comment type="caution">
    <text evidence="12">The sequence shown here is derived from an EMBL/GenBank/DDBJ whole genome shotgun (WGS) entry which is preliminary data.</text>
</comment>
<evidence type="ECO:0000313" key="13">
    <source>
        <dbReference type="Proteomes" id="UP000682733"/>
    </source>
</evidence>
<feature type="transmembrane region" description="Helical" evidence="9">
    <location>
        <begin position="421"/>
        <end position="443"/>
    </location>
</feature>
<dbReference type="PROSITE" id="PS00237">
    <property type="entry name" value="G_PROTEIN_RECEP_F1_1"/>
    <property type="match status" value="1"/>
</dbReference>
<feature type="transmembrane region" description="Helical" evidence="9">
    <location>
        <begin position="81"/>
        <end position="105"/>
    </location>
</feature>
<dbReference type="Gene3D" id="1.20.1070.10">
    <property type="entry name" value="Rhodopsin 7-helix transmembrane proteins"/>
    <property type="match status" value="1"/>
</dbReference>
<sequence length="543" mass="61602">MNVILQAFDLTSENERAMTVTMTSSDSVVSLTESDQHHVVWFFILTCLFLIIACVGIIGNVLVILSVHLDSRMRRSLTNRLIVHVACCDLIILLFNIPDIVQFVSSRGNWILTVVPCKLVRSTLVLAQYASVLTMCAVTIERFIGIVYPLRSKFLRERKHVAFIMIGVWLFSLCCCAPNLIYLTVIHHPNSTRSSCALQFTTTNSTSSNCTPYIIYKSLESCFFYFIPLLLQLYCYTKIAKRLFNVDEHLQVSFRLVVHPDEQNKLFQLEQSEMVDNDDDDGHMIECEMDQYPTSMTKMALSGDGRRSYLSSYASQLHLPLPTRPFASTVSASSLNSLHQKLTNDQHSHNPNSTNLRYFKQSYTAHRTTLALNALRSRRNVIKMLIIVIIIYFISFSPQVLAFLLFDTGLTKTPFVPSPHFIAFTFLLVCVSSASNPIVYVIFCSKFRTSFLKIIKRLFVCRVKRTSLSLPTTSYTCCGCLYFQRGNGLTAISGSEHFRHGVSPPRSTIYHFHDHNSKSTNLANGGARRAFPPRTAYKFVRNG</sequence>
<name>A0A8S2I4H3_9BILA</name>
<feature type="transmembrane region" description="Helical" evidence="9">
    <location>
        <begin position="214"/>
        <end position="236"/>
    </location>
</feature>
<dbReference type="EMBL" id="CAJOBA010004578">
    <property type="protein sequence ID" value="CAF3717039.1"/>
    <property type="molecule type" value="Genomic_DNA"/>
</dbReference>
<comment type="similarity">
    <text evidence="8">Belongs to the G-protein coupled receptor 1 family.</text>
</comment>
<accession>A0A8S2I4H3</accession>
<dbReference type="PANTHER" id="PTHR24243">
    <property type="entry name" value="G-PROTEIN COUPLED RECEPTOR"/>
    <property type="match status" value="1"/>
</dbReference>
<gene>
    <name evidence="11" type="ORF">OVA965_LOCUS11687</name>
    <name evidence="12" type="ORF">TMI583_LOCUS11691</name>
</gene>